<dbReference type="EnsemblPlants" id="OBART01G23300.1">
    <property type="protein sequence ID" value="OBART01G23300.1"/>
    <property type="gene ID" value="OBART01G23300"/>
</dbReference>
<keyword evidence="3" id="KW-1185">Reference proteome</keyword>
<dbReference type="AlphaFoldDB" id="A0A0D3ERF0"/>
<reference evidence="2" key="2">
    <citation type="submission" date="2015-03" db="UniProtKB">
        <authorList>
            <consortium name="EnsemblPlants"/>
        </authorList>
    </citation>
    <scope>IDENTIFICATION</scope>
</reference>
<evidence type="ECO:0000256" key="1">
    <source>
        <dbReference type="SAM" id="MobiDB-lite"/>
    </source>
</evidence>
<dbReference type="Gramene" id="OBART01G23300.1">
    <property type="protein sequence ID" value="OBART01G23300.1"/>
    <property type="gene ID" value="OBART01G23300"/>
</dbReference>
<evidence type="ECO:0000313" key="3">
    <source>
        <dbReference type="Proteomes" id="UP000026960"/>
    </source>
</evidence>
<protein>
    <submittedName>
        <fullName evidence="2">Uncharacterized protein</fullName>
    </submittedName>
</protein>
<reference evidence="2" key="1">
    <citation type="journal article" date="2009" name="Rice">
        <title>De Novo Next Generation Sequencing of Plant Genomes.</title>
        <authorList>
            <person name="Rounsley S."/>
            <person name="Marri P.R."/>
            <person name="Yu Y."/>
            <person name="He R."/>
            <person name="Sisneros N."/>
            <person name="Goicoechea J.L."/>
            <person name="Lee S.J."/>
            <person name="Angelova A."/>
            <person name="Kudrna D."/>
            <person name="Luo M."/>
            <person name="Affourtit J."/>
            <person name="Desany B."/>
            <person name="Knight J."/>
            <person name="Niazi F."/>
            <person name="Egholm M."/>
            <person name="Wing R.A."/>
        </authorList>
    </citation>
    <scope>NUCLEOTIDE SEQUENCE [LARGE SCALE GENOMIC DNA]</scope>
    <source>
        <strain evidence="2">cv. IRGC 105608</strain>
    </source>
</reference>
<dbReference type="HOGENOM" id="CLU_2137297_0_0_1"/>
<dbReference type="PaxDb" id="65489-OBART01G23300.1"/>
<accession>A0A0D3ERF0</accession>
<proteinExistence type="predicted"/>
<sequence>MGAATTAVGEGEEEAGEPVAAELQPHTSGNSAPHPANDDTFELWNACNAPMPMLIQDTRPAWLLAKFLAKLLLLSRVLVFSRTPPASPCPNMVVLIYMLCFRGSLILNVGERY</sequence>
<evidence type="ECO:0000313" key="2">
    <source>
        <dbReference type="EnsemblPlants" id="OBART01G23300.1"/>
    </source>
</evidence>
<dbReference type="Proteomes" id="UP000026960">
    <property type="component" value="Chromosome 1"/>
</dbReference>
<organism evidence="2">
    <name type="scientific">Oryza barthii</name>
    <dbReference type="NCBI Taxonomy" id="65489"/>
    <lineage>
        <taxon>Eukaryota</taxon>
        <taxon>Viridiplantae</taxon>
        <taxon>Streptophyta</taxon>
        <taxon>Embryophyta</taxon>
        <taxon>Tracheophyta</taxon>
        <taxon>Spermatophyta</taxon>
        <taxon>Magnoliopsida</taxon>
        <taxon>Liliopsida</taxon>
        <taxon>Poales</taxon>
        <taxon>Poaceae</taxon>
        <taxon>BOP clade</taxon>
        <taxon>Oryzoideae</taxon>
        <taxon>Oryzeae</taxon>
        <taxon>Oryzinae</taxon>
        <taxon>Oryza</taxon>
    </lineage>
</organism>
<name>A0A0D3ERF0_9ORYZ</name>
<feature type="region of interest" description="Disordered" evidence="1">
    <location>
        <begin position="1"/>
        <end position="37"/>
    </location>
</feature>